<name>A0A2U9CWS0_SCOMX</name>
<keyword evidence="2" id="KW-1185">Reference proteome</keyword>
<dbReference type="EMBL" id="CP026263">
    <property type="protein sequence ID" value="AWP21068.1"/>
    <property type="molecule type" value="Genomic_DNA"/>
</dbReference>
<dbReference type="Proteomes" id="UP000246464">
    <property type="component" value="Chromosome 21"/>
</dbReference>
<evidence type="ECO:0000313" key="1">
    <source>
        <dbReference type="EMBL" id="AWP21068.1"/>
    </source>
</evidence>
<reference evidence="1 2" key="1">
    <citation type="submission" date="2017-12" db="EMBL/GenBank/DDBJ databases">
        <title>Integrating genomic resources of turbot (Scophthalmus maximus) in depth evaluation of genetic and physical mapping variation across individuals.</title>
        <authorList>
            <person name="Martinez P."/>
        </authorList>
    </citation>
    <scope>NUCLEOTIDE SEQUENCE [LARGE SCALE GENOMIC DNA]</scope>
</reference>
<accession>A0A2U9CWS0</accession>
<proteinExistence type="predicted"/>
<protein>
    <submittedName>
        <fullName evidence="1">Uncharacterized protein</fullName>
    </submittedName>
</protein>
<organism evidence="1 2">
    <name type="scientific">Scophthalmus maximus</name>
    <name type="common">Turbot</name>
    <name type="synonym">Psetta maxima</name>
    <dbReference type="NCBI Taxonomy" id="52904"/>
    <lineage>
        <taxon>Eukaryota</taxon>
        <taxon>Metazoa</taxon>
        <taxon>Chordata</taxon>
        <taxon>Craniata</taxon>
        <taxon>Vertebrata</taxon>
        <taxon>Euteleostomi</taxon>
        <taxon>Actinopterygii</taxon>
        <taxon>Neopterygii</taxon>
        <taxon>Teleostei</taxon>
        <taxon>Neoteleostei</taxon>
        <taxon>Acanthomorphata</taxon>
        <taxon>Carangaria</taxon>
        <taxon>Pleuronectiformes</taxon>
        <taxon>Pleuronectoidei</taxon>
        <taxon>Scophthalmidae</taxon>
        <taxon>Scophthalmus</taxon>
    </lineage>
</organism>
<sequence length="159" mass="16950">MLRRRVLEFEFALGISEVDCRQGKRVGVAELRRVGARAGMERKGDLTPLQFPRPPAVQGVVFWGLHVAKSGISAELPTVAGERAECVSFTTLPTGRPLGSVRLIFLLGVGAVVVTSGGGGGPVGTRWHGVEFSAPAGRIDTDDVRSCSEDLKQDSSTEY</sequence>
<dbReference type="AlphaFoldDB" id="A0A2U9CWS0"/>
<gene>
    <name evidence="1" type="ORF">SMAX5B_001983</name>
</gene>
<evidence type="ECO:0000313" key="2">
    <source>
        <dbReference type="Proteomes" id="UP000246464"/>
    </source>
</evidence>